<dbReference type="PANTHER" id="PTHR42874:SF1">
    <property type="entry name" value="URICASE"/>
    <property type="match status" value="1"/>
</dbReference>
<feature type="compositionally biased region" description="Pro residues" evidence="7">
    <location>
        <begin position="199"/>
        <end position="215"/>
    </location>
</feature>
<dbReference type="NCBIfam" id="TIGR03383">
    <property type="entry name" value="urate_oxi"/>
    <property type="match status" value="1"/>
</dbReference>
<keyword evidence="10" id="KW-1185">Reference proteome</keyword>
<dbReference type="Pfam" id="PF09349">
    <property type="entry name" value="OHCU_decarbox"/>
    <property type="match status" value="1"/>
</dbReference>
<dbReference type="Gene3D" id="3.10.270.10">
    <property type="entry name" value="Urate Oxidase"/>
    <property type="match status" value="1"/>
</dbReference>
<comment type="caution">
    <text evidence="9">The sequence shown here is derived from an EMBL/GenBank/DDBJ whole genome shotgun (WGS) entry which is preliminary data.</text>
</comment>
<feature type="region of interest" description="Disordered" evidence="7">
    <location>
        <begin position="183"/>
        <end position="219"/>
    </location>
</feature>
<feature type="domain" description="Oxo-4-hydroxy-4-carboxy-5-ureidoimidazoline decarboxylase" evidence="8">
    <location>
        <begin position="22"/>
        <end position="177"/>
    </location>
</feature>
<dbReference type="EMBL" id="BAAADB010000004">
    <property type="protein sequence ID" value="GAA0501292.1"/>
    <property type="molecule type" value="Genomic_DNA"/>
</dbReference>
<evidence type="ECO:0000256" key="3">
    <source>
        <dbReference type="ARBA" id="ARBA00012598"/>
    </source>
</evidence>
<proteinExistence type="inferred from homology"/>
<name>A0ABN1BML1_9DEIO</name>
<dbReference type="InterPro" id="IPR018020">
    <property type="entry name" value="OHCU_decarboxylase"/>
</dbReference>
<evidence type="ECO:0000256" key="5">
    <source>
        <dbReference type="ARBA" id="ARBA00023002"/>
    </source>
</evidence>
<gene>
    <name evidence="9" type="ORF">GCM10008937_05930</name>
</gene>
<dbReference type="PRINTS" id="PR00093">
    <property type="entry name" value="URICASE"/>
</dbReference>
<dbReference type="Gene3D" id="1.10.3330.10">
    <property type="entry name" value="Oxo-4-hydroxy-4-carboxy-5-ureidoimidazoline decarboxylase"/>
    <property type="match status" value="1"/>
</dbReference>
<evidence type="ECO:0000256" key="4">
    <source>
        <dbReference type="ARBA" id="ARBA00022631"/>
    </source>
</evidence>
<evidence type="ECO:0000259" key="8">
    <source>
        <dbReference type="Pfam" id="PF09349"/>
    </source>
</evidence>
<evidence type="ECO:0000256" key="2">
    <source>
        <dbReference type="ARBA" id="ARBA00009760"/>
    </source>
</evidence>
<dbReference type="Pfam" id="PF01014">
    <property type="entry name" value="Uricase"/>
    <property type="match status" value="2"/>
</dbReference>
<keyword evidence="4" id="KW-0659">Purine metabolism</keyword>
<protein>
    <recommendedName>
        <fullName evidence="3">factor independent urate hydroxylase</fullName>
        <ecNumber evidence="3">1.7.3.3</ecNumber>
    </recommendedName>
    <alternativeName>
        <fullName evidence="6">Urate oxidase</fullName>
    </alternativeName>
</protein>
<evidence type="ECO:0000256" key="1">
    <source>
        <dbReference type="ARBA" id="ARBA00004831"/>
    </source>
</evidence>
<evidence type="ECO:0000256" key="7">
    <source>
        <dbReference type="SAM" id="MobiDB-lite"/>
    </source>
</evidence>
<dbReference type="NCBIfam" id="TIGR03164">
    <property type="entry name" value="UHCUDC"/>
    <property type="match status" value="1"/>
</dbReference>
<dbReference type="EC" id="1.7.3.3" evidence="3"/>
<dbReference type="SUPFAM" id="SSF158694">
    <property type="entry name" value="UraD-Like"/>
    <property type="match status" value="1"/>
</dbReference>
<dbReference type="SUPFAM" id="SSF55620">
    <property type="entry name" value="Tetrahydrobiopterin biosynthesis enzymes-like"/>
    <property type="match status" value="2"/>
</dbReference>
<evidence type="ECO:0000313" key="10">
    <source>
        <dbReference type="Proteomes" id="UP001500191"/>
    </source>
</evidence>
<evidence type="ECO:0000256" key="6">
    <source>
        <dbReference type="ARBA" id="ARBA00031317"/>
    </source>
</evidence>
<reference evidence="9 10" key="1">
    <citation type="journal article" date="2019" name="Int. J. Syst. Evol. Microbiol.">
        <title>The Global Catalogue of Microorganisms (GCM) 10K type strain sequencing project: providing services to taxonomists for standard genome sequencing and annotation.</title>
        <authorList>
            <consortium name="The Broad Institute Genomics Platform"/>
            <consortium name="The Broad Institute Genome Sequencing Center for Infectious Disease"/>
            <person name="Wu L."/>
            <person name="Ma J."/>
        </authorList>
    </citation>
    <scope>NUCLEOTIDE SEQUENCE [LARGE SCALE GENOMIC DNA]</scope>
    <source>
        <strain evidence="9 10">JCM 14368</strain>
    </source>
</reference>
<keyword evidence="5" id="KW-0560">Oxidoreductase</keyword>
<dbReference type="InterPro" id="IPR036778">
    <property type="entry name" value="OHCU_decarboxylase_sf"/>
</dbReference>
<organism evidence="9 10">
    <name type="scientific">Deinococcus depolymerans</name>
    <dbReference type="NCBI Taxonomy" id="392408"/>
    <lineage>
        <taxon>Bacteria</taxon>
        <taxon>Thermotogati</taxon>
        <taxon>Deinococcota</taxon>
        <taxon>Deinococci</taxon>
        <taxon>Deinococcales</taxon>
        <taxon>Deinococcaceae</taxon>
        <taxon>Deinococcus</taxon>
    </lineage>
</organism>
<accession>A0ABN1BML1</accession>
<comment type="pathway">
    <text evidence="1">Purine metabolism; urate degradation; (S)-allantoin from urate: step 1/3.</text>
</comment>
<dbReference type="InterPro" id="IPR002042">
    <property type="entry name" value="Uricase"/>
</dbReference>
<dbReference type="PANTHER" id="PTHR42874">
    <property type="entry name" value="URICASE"/>
    <property type="match status" value="1"/>
</dbReference>
<sequence length="500" mass="55313">MSRTPVPAPSGVTPRLRVEDLNDLSAETFAAYFAGVLEHSPHYAAQVAAGRPYRDAGTLAEAFAQAARSGSEEEQLALIRAHPDLAGKAALAGDLTPESAREQASAGLDRLSPGEYAEFQRLNAAYHERFGLPFVVCVREHDKRSIFAAARERLAHTPGQERAAALHEIGRIARLRVLDLIEPSPSPRVTGDPMTESRPPAPATAPDPAVTPAPPTGAVRVRLGDNNYGKADVRLFKVFRDSPRHEIKDVWVRVGMRGDFSAAHEVGDNTDLVATDTVRNTIYALARDHLTGSVEAFGKELIRHFVQAGPRVSGAYATFTEHLWDRLPVPGQPGGHDHAFARQLPKHTARVEGDGQRFTVESGIDELFILKTTQSGWAGFHRDQFTTLPETTDRILATTVTARWTYREDNPDYDAVWARVYGTLLEVFPDHYSHSMQHTLYRLGEAVLTRCPEIERIHFSFPNRHHIPYDLGRFGLENPGVIFHADAEPYGVIEGWVERA</sequence>
<evidence type="ECO:0000313" key="9">
    <source>
        <dbReference type="EMBL" id="GAA0501292.1"/>
    </source>
</evidence>
<dbReference type="RefSeq" id="WP_343755900.1">
    <property type="nucleotide sequence ID" value="NZ_BAAADB010000004.1"/>
</dbReference>
<comment type="similarity">
    <text evidence="2">Belongs to the uricase family.</text>
</comment>
<dbReference type="InterPro" id="IPR017580">
    <property type="entry name" value="OHCU_decarboxylase-1"/>
</dbReference>
<dbReference type="Proteomes" id="UP001500191">
    <property type="component" value="Unassembled WGS sequence"/>
</dbReference>